<keyword evidence="3" id="KW-1185">Reference proteome</keyword>
<sequence length="163" mass="18416">SGYCHKNFHSGNISQDAFISDSGLTGPADKQKSDDQIYGVLPYIAPEVLNREPYTLASDIYSFGVIMAEYSSGNPPFYNRKHDVYLALDVCNGLRPDFGKGTPGFYKKLAYRCMDANPNQRPTGDELHDILYDPEAIENNKNKNIEMIQSERNYFNKGKNNLM</sequence>
<evidence type="ECO:0000313" key="3">
    <source>
        <dbReference type="Proteomes" id="UP001153678"/>
    </source>
</evidence>
<dbReference type="SUPFAM" id="SSF56112">
    <property type="entry name" value="Protein kinase-like (PK-like)"/>
    <property type="match status" value="1"/>
</dbReference>
<comment type="caution">
    <text evidence="2">The sequence shown here is derived from an EMBL/GenBank/DDBJ whole genome shotgun (WGS) entry which is preliminary data.</text>
</comment>
<evidence type="ECO:0000259" key="1">
    <source>
        <dbReference type="PROSITE" id="PS50011"/>
    </source>
</evidence>
<dbReference type="Proteomes" id="UP001153678">
    <property type="component" value="Unassembled WGS sequence"/>
</dbReference>
<organism evidence="2 3">
    <name type="scientific">Funneliformis geosporum</name>
    <dbReference type="NCBI Taxonomy" id="1117311"/>
    <lineage>
        <taxon>Eukaryota</taxon>
        <taxon>Fungi</taxon>
        <taxon>Fungi incertae sedis</taxon>
        <taxon>Mucoromycota</taxon>
        <taxon>Glomeromycotina</taxon>
        <taxon>Glomeromycetes</taxon>
        <taxon>Glomerales</taxon>
        <taxon>Glomeraceae</taxon>
        <taxon>Funneliformis</taxon>
    </lineage>
</organism>
<reference evidence="2" key="1">
    <citation type="submission" date="2022-08" db="EMBL/GenBank/DDBJ databases">
        <authorList>
            <person name="Kallberg Y."/>
            <person name="Tangrot J."/>
            <person name="Rosling A."/>
        </authorList>
    </citation>
    <scope>NUCLEOTIDE SEQUENCE</scope>
    <source>
        <strain evidence="2">Wild A</strain>
    </source>
</reference>
<dbReference type="InterPro" id="IPR051681">
    <property type="entry name" value="Ser/Thr_Kinases-Pseudokinases"/>
</dbReference>
<evidence type="ECO:0000313" key="2">
    <source>
        <dbReference type="EMBL" id="CAI2188965.1"/>
    </source>
</evidence>
<dbReference type="InterPro" id="IPR011009">
    <property type="entry name" value="Kinase-like_dom_sf"/>
</dbReference>
<accession>A0A9W4T1E9</accession>
<gene>
    <name evidence="2" type="ORF">FWILDA_LOCUS13844</name>
</gene>
<dbReference type="OrthoDB" id="2441172at2759"/>
<proteinExistence type="predicted"/>
<dbReference type="Pfam" id="PF07714">
    <property type="entry name" value="PK_Tyr_Ser-Thr"/>
    <property type="match status" value="1"/>
</dbReference>
<feature type="non-terminal residue" evidence="2">
    <location>
        <position position="1"/>
    </location>
</feature>
<dbReference type="AlphaFoldDB" id="A0A9W4T1E9"/>
<dbReference type="Gene3D" id="1.10.510.10">
    <property type="entry name" value="Transferase(Phosphotransferase) domain 1"/>
    <property type="match status" value="1"/>
</dbReference>
<feature type="domain" description="Protein kinase" evidence="1">
    <location>
        <begin position="1"/>
        <end position="131"/>
    </location>
</feature>
<dbReference type="InterPro" id="IPR000719">
    <property type="entry name" value="Prot_kinase_dom"/>
</dbReference>
<name>A0A9W4T1E9_9GLOM</name>
<dbReference type="InterPro" id="IPR001245">
    <property type="entry name" value="Ser-Thr/Tyr_kinase_cat_dom"/>
</dbReference>
<dbReference type="PANTHER" id="PTHR44329">
    <property type="entry name" value="SERINE/THREONINE-PROTEIN KINASE TNNI3K-RELATED"/>
    <property type="match status" value="1"/>
</dbReference>
<dbReference type="GO" id="GO:0005524">
    <property type="term" value="F:ATP binding"/>
    <property type="evidence" value="ECO:0007669"/>
    <property type="project" value="InterPro"/>
</dbReference>
<dbReference type="GO" id="GO:0004674">
    <property type="term" value="F:protein serine/threonine kinase activity"/>
    <property type="evidence" value="ECO:0007669"/>
    <property type="project" value="TreeGrafter"/>
</dbReference>
<dbReference type="EMBL" id="CAMKVN010005513">
    <property type="protein sequence ID" value="CAI2188965.1"/>
    <property type="molecule type" value="Genomic_DNA"/>
</dbReference>
<protein>
    <submittedName>
        <fullName evidence="2">1371_t:CDS:1</fullName>
    </submittedName>
</protein>
<dbReference type="PROSITE" id="PS50011">
    <property type="entry name" value="PROTEIN_KINASE_DOM"/>
    <property type="match status" value="1"/>
</dbReference>
<dbReference type="PANTHER" id="PTHR44329:SF214">
    <property type="entry name" value="PROTEIN KINASE DOMAIN-CONTAINING PROTEIN"/>
    <property type="match status" value="1"/>
</dbReference>